<reference evidence="1" key="2">
    <citation type="submission" date="2025-09" db="UniProtKB">
        <authorList>
            <consortium name="Ensembl"/>
        </authorList>
    </citation>
    <scope>IDENTIFICATION</scope>
</reference>
<dbReference type="InterPro" id="IPR013783">
    <property type="entry name" value="Ig-like_fold"/>
</dbReference>
<dbReference type="STRING" id="409849.ENSPMGP00000004132"/>
<dbReference type="Ensembl" id="ENSPMGT00000004391.1">
    <property type="protein sequence ID" value="ENSPMGP00000004132.1"/>
    <property type="gene ID" value="ENSPMGG00000003538.1"/>
</dbReference>
<organism evidence="1 2">
    <name type="scientific">Periophthalmus magnuspinnatus</name>
    <dbReference type="NCBI Taxonomy" id="409849"/>
    <lineage>
        <taxon>Eukaryota</taxon>
        <taxon>Metazoa</taxon>
        <taxon>Chordata</taxon>
        <taxon>Craniata</taxon>
        <taxon>Vertebrata</taxon>
        <taxon>Euteleostomi</taxon>
        <taxon>Actinopterygii</taxon>
        <taxon>Neopterygii</taxon>
        <taxon>Teleostei</taxon>
        <taxon>Neoteleostei</taxon>
        <taxon>Acanthomorphata</taxon>
        <taxon>Gobiaria</taxon>
        <taxon>Gobiiformes</taxon>
        <taxon>Gobioidei</taxon>
        <taxon>Gobiidae</taxon>
        <taxon>Oxudercinae</taxon>
        <taxon>Periophthalmus</taxon>
    </lineage>
</organism>
<proteinExistence type="predicted"/>
<protein>
    <recommendedName>
        <fullName evidence="3">Immunoglobulin V-set domain-containing protein</fullName>
    </recommendedName>
</protein>
<name>A0A3B3ZHS0_9GOBI</name>
<evidence type="ECO:0000313" key="2">
    <source>
        <dbReference type="Proteomes" id="UP000261520"/>
    </source>
</evidence>
<evidence type="ECO:0000313" key="1">
    <source>
        <dbReference type="Ensembl" id="ENSPMGP00000004132.1"/>
    </source>
</evidence>
<evidence type="ECO:0008006" key="3">
    <source>
        <dbReference type="Google" id="ProtNLM"/>
    </source>
</evidence>
<accession>A0A3B3ZHS0</accession>
<dbReference type="AlphaFoldDB" id="A0A3B3ZHS0"/>
<sequence>MSLRGSEHWASAELLDRARVSESGLQTGDCSLLIRDVQVSDGGQYHGYMILDEGQSGTETRTGTGVFIGSVKLLVFDHRSVETKHPGEDLVLNLFTPRSMSLFFQSSNSSEWEMLWTRDIPGPGMGPGSRVQMDSVKNRLLLRSVSQSDQGIYKVLDLDGLTVSSTRLSVDQRENTRCPPIPLCVSPCVCHMPSESSIPCVSDALPSSCILVGQKPSRPPVSLCVIDI</sequence>
<dbReference type="Proteomes" id="UP000261520">
    <property type="component" value="Unplaced"/>
</dbReference>
<reference evidence="1" key="1">
    <citation type="submission" date="2025-08" db="UniProtKB">
        <authorList>
            <consortium name="Ensembl"/>
        </authorList>
    </citation>
    <scope>IDENTIFICATION</scope>
</reference>
<dbReference type="Gene3D" id="2.60.40.10">
    <property type="entry name" value="Immunoglobulins"/>
    <property type="match status" value="1"/>
</dbReference>
<keyword evidence="2" id="KW-1185">Reference proteome</keyword>